<name>A0AAV7TLX9_PLEWA</name>
<gene>
    <name evidence="1" type="ORF">NDU88_002423</name>
</gene>
<reference evidence="1" key="1">
    <citation type="journal article" date="2022" name="bioRxiv">
        <title>Sequencing and chromosome-scale assembly of the giantPleurodeles waltlgenome.</title>
        <authorList>
            <person name="Brown T."/>
            <person name="Elewa A."/>
            <person name="Iarovenko S."/>
            <person name="Subramanian E."/>
            <person name="Araus A.J."/>
            <person name="Petzold A."/>
            <person name="Susuki M."/>
            <person name="Suzuki K.-i.T."/>
            <person name="Hayashi T."/>
            <person name="Toyoda A."/>
            <person name="Oliveira C."/>
            <person name="Osipova E."/>
            <person name="Leigh N.D."/>
            <person name="Simon A."/>
            <person name="Yun M.H."/>
        </authorList>
    </citation>
    <scope>NUCLEOTIDE SEQUENCE</scope>
    <source>
        <strain evidence="1">20211129_DDA</strain>
        <tissue evidence="1">Liver</tissue>
    </source>
</reference>
<evidence type="ECO:0000313" key="1">
    <source>
        <dbReference type="EMBL" id="KAJ1177161.1"/>
    </source>
</evidence>
<sequence>MAGSEQVTTMDRILQEITAVSRRLKGMDTGITSLTMETKPMCSEIAGFQSCVTGLEQRMATMADQVHSLRQRPGTPVHL</sequence>
<protein>
    <submittedName>
        <fullName evidence="1">Uncharacterized protein</fullName>
    </submittedName>
</protein>
<evidence type="ECO:0000313" key="2">
    <source>
        <dbReference type="Proteomes" id="UP001066276"/>
    </source>
</evidence>
<keyword evidence="2" id="KW-1185">Reference proteome</keyword>
<dbReference type="AlphaFoldDB" id="A0AAV7TLX9"/>
<dbReference type="EMBL" id="JANPWB010000006">
    <property type="protein sequence ID" value="KAJ1177161.1"/>
    <property type="molecule type" value="Genomic_DNA"/>
</dbReference>
<dbReference type="Proteomes" id="UP001066276">
    <property type="component" value="Chromosome 3_2"/>
</dbReference>
<comment type="caution">
    <text evidence="1">The sequence shown here is derived from an EMBL/GenBank/DDBJ whole genome shotgun (WGS) entry which is preliminary data.</text>
</comment>
<proteinExistence type="predicted"/>
<accession>A0AAV7TLX9</accession>
<organism evidence="1 2">
    <name type="scientific">Pleurodeles waltl</name>
    <name type="common">Iberian ribbed newt</name>
    <dbReference type="NCBI Taxonomy" id="8319"/>
    <lineage>
        <taxon>Eukaryota</taxon>
        <taxon>Metazoa</taxon>
        <taxon>Chordata</taxon>
        <taxon>Craniata</taxon>
        <taxon>Vertebrata</taxon>
        <taxon>Euteleostomi</taxon>
        <taxon>Amphibia</taxon>
        <taxon>Batrachia</taxon>
        <taxon>Caudata</taxon>
        <taxon>Salamandroidea</taxon>
        <taxon>Salamandridae</taxon>
        <taxon>Pleurodelinae</taxon>
        <taxon>Pleurodeles</taxon>
    </lineage>
</organism>